<dbReference type="AlphaFoldDB" id="A0A645JI16"/>
<proteinExistence type="predicted"/>
<name>A0A645JI16_9ZZZZ</name>
<evidence type="ECO:0000259" key="1">
    <source>
        <dbReference type="Pfam" id="PF13701"/>
    </source>
</evidence>
<dbReference type="EMBL" id="VSSQ01134626">
    <property type="protein sequence ID" value="MPN59974.1"/>
    <property type="molecule type" value="Genomic_DNA"/>
</dbReference>
<evidence type="ECO:0000313" key="2">
    <source>
        <dbReference type="EMBL" id="MPN59974.1"/>
    </source>
</evidence>
<sequence>MSSILVRGDSRFATPELYNLCEAYDSFFVIRLKANRNLSKLAESFIQFDDTILGIKKKTFILRHPTKKKLVHGTPYLYQINTRSK</sequence>
<dbReference type="Pfam" id="PF13701">
    <property type="entry name" value="DDE_Tnp_1_4"/>
    <property type="match status" value="1"/>
</dbReference>
<gene>
    <name evidence="2" type="ORF">SDC9_207697</name>
</gene>
<dbReference type="InterPro" id="IPR025668">
    <property type="entry name" value="Tnp_DDE_dom"/>
</dbReference>
<comment type="caution">
    <text evidence="2">The sequence shown here is derived from an EMBL/GenBank/DDBJ whole genome shotgun (WGS) entry which is preliminary data.</text>
</comment>
<feature type="domain" description="Transposase DDE" evidence="1">
    <location>
        <begin position="3"/>
        <end position="46"/>
    </location>
</feature>
<protein>
    <recommendedName>
        <fullName evidence="1">Transposase DDE domain-containing protein</fullName>
    </recommendedName>
</protein>
<organism evidence="2">
    <name type="scientific">bioreactor metagenome</name>
    <dbReference type="NCBI Taxonomy" id="1076179"/>
    <lineage>
        <taxon>unclassified sequences</taxon>
        <taxon>metagenomes</taxon>
        <taxon>ecological metagenomes</taxon>
    </lineage>
</organism>
<accession>A0A645JI16</accession>
<reference evidence="2" key="1">
    <citation type="submission" date="2019-08" db="EMBL/GenBank/DDBJ databases">
        <authorList>
            <person name="Kucharzyk K."/>
            <person name="Murdoch R.W."/>
            <person name="Higgins S."/>
            <person name="Loffler F."/>
        </authorList>
    </citation>
    <scope>NUCLEOTIDE SEQUENCE</scope>
</reference>